<organism evidence="2 3">
    <name type="scientific">Pleurotus ostreatus (strain PC15)</name>
    <name type="common">Oyster mushroom</name>
    <dbReference type="NCBI Taxonomy" id="1137138"/>
    <lineage>
        <taxon>Eukaryota</taxon>
        <taxon>Fungi</taxon>
        <taxon>Dikarya</taxon>
        <taxon>Basidiomycota</taxon>
        <taxon>Agaricomycotina</taxon>
        <taxon>Agaricomycetes</taxon>
        <taxon>Agaricomycetidae</taxon>
        <taxon>Agaricales</taxon>
        <taxon>Pleurotineae</taxon>
        <taxon>Pleurotaceae</taxon>
        <taxon>Pleurotus</taxon>
    </lineage>
</organism>
<feature type="region of interest" description="Disordered" evidence="1">
    <location>
        <begin position="169"/>
        <end position="281"/>
    </location>
</feature>
<dbReference type="VEuPathDB" id="FungiDB:PLEOSDRAFT_159191"/>
<accession>A0A067NFU1</accession>
<proteinExistence type="predicted"/>
<evidence type="ECO:0000256" key="1">
    <source>
        <dbReference type="SAM" id="MobiDB-lite"/>
    </source>
</evidence>
<evidence type="ECO:0000313" key="2">
    <source>
        <dbReference type="EMBL" id="KDQ26893.1"/>
    </source>
</evidence>
<dbReference type="EMBL" id="KL198009">
    <property type="protein sequence ID" value="KDQ26893.1"/>
    <property type="molecule type" value="Genomic_DNA"/>
</dbReference>
<feature type="region of interest" description="Disordered" evidence="1">
    <location>
        <begin position="79"/>
        <end position="112"/>
    </location>
</feature>
<dbReference type="HOGENOM" id="CLU_903505_0_0_1"/>
<dbReference type="OrthoDB" id="2855464at2759"/>
<dbReference type="AlphaFoldDB" id="A0A067NFU1"/>
<gene>
    <name evidence="2" type="ORF">PLEOSDRAFT_159191</name>
</gene>
<dbReference type="InParanoid" id="A0A067NFU1"/>
<sequence length="281" mass="31398">MSDGGFNANNEGFHQVFVTEPCRRCDYKFHYPEGTPWNVVNDMVNNHWSVCPGSISASMAKSRHMAAADPRYSGALSVQEGLEGGSSNDENDADTQVRRNRKKNMMDETERKKKLEEDPWALEVTPVSVRCGACTRLVSLDKRSRYYPGLWLKHREKCMEIKRLEALEHEQGDKQESTSGSPAKKRSKGKEVHHDSDLNNARSSDLKEKGVQENTEDQTQSPPATEETSESRQGSQHTLEAAESFAESSNRSEDFTSTRLIGKRRRSSSSGRGVPTAGAET</sequence>
<name>A0A067NFU1_PLEO1</name>
<dbReference type="Proteomes" id="UP000027073">
    <property type="component" value="Unassembled WGS sequence"/>
</dbReference>
<evidence type="ECO:0000313" key="3">
    <source>
        <dbReference type="Proteomes" id="UP000027073"/>
    </source>
</evidence>
<protein>
    <submittedName>
        <fullName evidence="2">Uncharacterized protein</fullName>
    </submittedName>
</protein>
<reference evidence="3" key="1">
    <citation type="journal article" date="2014" name="Proc. Natl. Acad. Sci. U.S.A.">
        <title>Extensive sampling of basidiomycete genomes demonstrates inadequacy of the white-rot/brown-rot paradigm for wood decay fungi.</title>
        <authorList>
            <person name="Riley R."/>
            <person name="Salamov A.A."/>
            <person name="Brown D.W."/>
            <person name="Nagy L.G."/>
            <person name="Floudas D."/>
            <person name="Held B.W."/>
            <person name="Levasseur A."/>
            <person name="Lombard V."/>
            <person name="Morin E."/>
            <person name="Otillar R."/>
            <person name="Lindquist E.A."/>
            <person name="Sun H."/>
            <person name="LaButti K.M."/>
            <person name="Schmutz J."/>
            <person name="Jabbour D."/>
            <person name="Luo H."/>
            <person name="Baker S.E."/>
            <person name="Pisabarro A.G."/>
            <person name="Walton J.D."/>
            <person name="Blanchette R.A."/>
            <person name="Henrissat B."/>
            <person name="Martin F."/>
            <person name="Cullen D."/>
            <person name="Hibbett D.S."/>
            <person name="Grigoriev I.V."/>
        </authorList>
    </citation>
    <scope>NUCLEOTIDE SEQUENCE [LARGE SCALE GENOMIC DNA]</scope>
    <source>
        <strain evidence="3">PC15</strain>
    </source>
</reference>